<evidence type="ECO:0000256" key="6">
    <source>
        <dbReference type="ARBA" id="ARBA00023004"/>
    </source>
</evidence>
<protein>
    <submittedName>
        <fullName evidence="8">Cytochrome P450 4d2</fullName>
    </submittedName>
</protein>
<comment type="cofactor">
    <cofactor evidence="1">
        <name>heme</name>
        <dbReference type="ChEBI" id="CHEBI:30413"/>
    </cofactor>
</comment>
<comment type="similarity">
    <text evidence="2">Belongs to the cytochrome P450 family.</text>
</comment>
<keyword evidence="6" id="KW-0408">Iron</keyword>
<dbReference type="GO" id="GO:0004497">
    <property type="term" value="F:monooxygenase activity"/>
    <property type="evidence" value="ECO:0007669"/>
    <property type="project" value="UniProtKB-KW"/>
</dbReference>
<dbReference type="OrthoDB" id="1470350at2759"/>
<evidence type="ECO:0000256" key="3">
    <source>
        <dbReference type="ARBA" id="ARBA00022617"/>
    </source>
</evidence>
<dbReference type="GO" id="GO:0005506">
    <property type="term" value="F:iron ion binding"/>
    <property type="evidence" value="ECO:0007669"/>
    <property type="project" value="InterPro"/>
</dbReference>
<evidence type="ECO:0000313" key="9">
    <source>
        <dbReference type="Proteomes" id="UP000299102"/>
    </source>
</evidence>
<comment type="caution">
    <text evidence="8">The sequence shown here is derived from an EMBL/GenBank/DDBJ whole genome shotgun (WGS) entry which is preliminary data.</text>
</comment>
<evidence type="ECO:0000256" key="7">
    <source>
        <dbReference type="ARBA" id="ARBA00023033"/>
    </source>
</evidence>
<dbReference type="PANTHER" id="PTHR24291">
    <property type="entry name" value="CYTOCHROME P450 FAMILY 4"/>
    <property type="match status" value="1"/>
</dbReference>
<evidence type="ECO:0000256" key="2">
    <source>
        <dbReference type="ARBA" id="ARBA00010617"/>
    </source>
</evidence>
<dbReference type="GO" id="GO:0016705">
    <property type="term" value="F:oxidoreductase activity, acting on paired donors, with incorporation or reduction of molecular oxygen"/>
    <property type="evidence" value="ECO:0007669"/>
    <property type="project" value="InterPro"/>
</dbReference>
<accession>A0A4C1SNT0</accession>
<keyword evidence="5" id="KW-0560">Oxidoreductase</keyword>
<reference evidence="8 9" key="1">
    <citation type="journal article" date="2019" name="Commun. Biol.">
        <title>The bagworm genome reveals a unique fibroin gene that provides high tensile strength.</title>
        <authorList>
            <person name="Kono N."/>
            <person name="Nakamura H."/>
            <person name="Ohtoshi R."/>
            <person name="Tomita M."/>
            <person name="Numata K."/>
            <person name="Arakawa K."/>
        </authorList>
    </citation>
    <scope>NUCLEOTIDE SEQUENCE [LARGE SCALE GENOMIC DNA]</scope>
</reference>
<organism evidence="8 9">
    <name type="scientific">Eumeta variegata</name>
    <name type="common">Bagworm moth</name>
    <name type="synonym">Eumeta japonica</name>
    <dbReference type="NCBI Taxonomy" id="151549"/>
    <lineage>
        <taxon>Eukaryota</taxon>
        <taxon>Metazoa</taxon>
        <taxon>Ecdysozoa</taxon>
        <taxon>Arthropoda</taxon>
        <taxon>Hexapoda</taxon>
        <taxon>Insecta</taxon>
        <taxon>Pterygota</taxon>
        <taxon>Neoptera</taxon>
        <taxon>Endopterygota</taxon>
        <taxon>Lepidoptera</taxon>
        <taxon>Glossata</taxon>
        <taxon>Ditrysia</taxon>
        <taxon>Tineoidea</taxon>
        <taxon>Psychidae</taxon>
        <taxon>Oiketicinae</taxon>
        <taxon>Eumeta</taxon>
    </lineage>
</organism>
<dbReference type="AlphaFoldDB" id="A0A4C1SNT0"/>
<keyword evidence="9" id="KW-1185">Reference proteome</keyword>
<dbReference type="GO" id="GO:0020037">
    <property type="term" value="F:heme binding"/>
    <property type="evidence" value="ECO:0007669"/>
    <property type="project" value="InterPro"/>
</dbReference>
<dbReference type="InterPro" id="IPR001128">
    <property type="entry name" value="Cyt_P450"/>
</dbReference>
<gene>
    <name evidence="8" type="primary">Cyp4d2</name>
    <name evidence="8" type="ORF">EVAR_72545_1</name>
</gene>
<dbReference type="STRING" id="151549.A0A4C1SNT0"/>
<dbReference type="Pfam" id="PF00067">
    <property type="entry name" value="p450"/>
    <property type="match status" value="1"/>
</dbReference>
<proteinExistence type="inferred from homology"/>
<evidence type="ECO:0000256" key="1">
    <source>
        <dbReference type="ARBA" id="ARBA00001971"/>
    </source>
</evidence>
<name>A0A4C1SNT0_EUMVA</name>
<sequence>MGVKVNAQEQPGLEYVQGIASDEDIREEVDTFMFEGHDTTTSGIAFALYLIARHKEVQEKLVEEVKHVLGTDKRDRLRNVTYKISSI</sequence>
<keyword evidence="7" id="KW-0503">Monooxygenase</keyword>
<evidence type="ECO:0000313" key="8">
    <source>
        <dbReference type="EMBL" id="GBP03883.1"/>
    </source>
</evidence>
<keyword evidence="4" id="KW-0479">Metal-binding</keyword>
<keyword evidence="3" id="KW-0349">Heme</keyword>
<dbReference type="EMBL" id="BGZK01007423">
    <property type="protein sequence ID" value="GBP03883.1"/>
    <property type="molecule type" value="Genomic_DNA"/>
</dbReference>
<evidence type="ECO:0000256" key="5">
    <source>
        <dbReference type="ARBA" id="ARBA00023002"/>
    </source>
</evidence>
<dbReference type="PANTHER" id="PTHR24291:SF187">
    <property type="entry name" value="CYTOCHROME P450 4AE1-RELATED"/>
    <property type="match status" value="1"/>
</dbReference>
<dbReference type="SUPFAM" id="SSF48264">
    <property type="entry name" value="Cytochrome P450"/>
    <property type="match status" value="1"/>
</dbReference>
<dbReference type="Gene3D" id="1.10.630.10">
    <property type="entry name" value="Cytochrome P450"/>
    <property type="match status" value="1"/>
</dbReference>
<dbReference type="InterPro" id="IPR036396">
    <property type="entry name" value="Cyt_P450_sf"/>
</dbReference>
<evidence type="ECO:0000256" key="4">
    <source>
        <dbReference type="ARBA" id="ARBA00022723"/>
    </source>
</evidence>
<dbReference type="InterPro" id="IPR050196">
    <property type="entry name" value="Cytochrome_P450_Monoox"/>
</dbReference>
<dbReference type="Proteomes" id="UP000299102">
    <property type="component" value="Unassembled WGS sequence"/>
</dbReference>